<dbReference type="InterPro" id="IPR036388">
    <property type="entry name" value="WH-like_DNA-bd_sf"/>
</dbReference>
<accession>A0ABU1MVV2</accession>
<dbReference type="PRINTS" id="PR00037">
    <property type="entry name" value="HTHLACR"/>
</dbReference>
<dbReference type="InterPro" id="IPR050313">
    <property type="entry name" value="Carb_Metab_HTH_regulators"/>
</dbReference>
<organism evidence="5 6">
    <name type="scientific">Caulobacter rhizosphaerae</name>
    <dbReference type="NCBI Taxonomy" id="2010972"/>
    <lineage>
        <taxon>Bacteria</taxon>
        <taxon>Pseudomonadati</taxon>
        <taxon>Pseudomonadota</taxon>
        <taxon>Alphaproteobacteria</taxon>
        <taxon>Caulobacterales</taxon>
        <taxon>Caulobacteraceae</taxon>
        <taxon>Caulobacter</taxon>
    </lineage>
</organism>
<keyword evidence="1" id="KW-0678">Repressor</keyword>
<dbReference type="RefSeq" id="WP_310029611.1">
    <property type="nucleotide sequence ID" value="NZ_JAVDRL010000003.1"/>
</dbReference>
<protein>
    <submittedName>
        <fullName evidence="5">DeoR/GlpR family transcriptional regulator of sugar metabolism</fullName>
    </submittedName>
</protein>
<keyword evidence="2" id="KW-0805">Transcription regulation</keyword>
<dbReference type="PANTHER" id="PTHR30363">
    <property type="entry name" value="HTH-TYPE TRANSCRIPTIONAL REGULATOR SRLR-RELATED"/>
    <property type="match status" value="1"/>
</dbReference>
<evidence type="ECO:0000313" key="6">
    <source>
        <dbReference type="Proteomes" id="UP001262754"/>
    </source>
</evidence>
<dbReference type="Pfam" id="PF00455">
    <property type="entry name" value="DeoRC"/>
    <property type="match status" value="1"/>
</dbReference>
<dbReference type="InterPro" id="IPR037171">
    <property type="entry name" value="NagB/RpiA_transferase-like"/>
</dbReference>
<dbReference type="InterPro" id="IPR001034">
    <property type="entry name" value="DeoR_HTH"/>
</dbReference>
<evidence type="ECO:0000256" key="2">
    <source>
        <dbReference type="ARBA" id="ARBA00023015"/>
    </source>
</evidence>
<proteinExistence type="predicted"/>
<dbReference type="Gene3D" id="3.40.50.1360">
    <property type="match status" value="1"/>
</dbReference>
<comment type="caution">
    <text evidence="5">The sequence shown here is derived from an EMBL/GenBank/DDBJ whole genome shotgun (WGS) entry which is preliminary data.</text>
</comment>
<evidence type="ECO:0000256" key="3">
    <source>
        <dbReference type="ARBA" id="ARBA00023163"/>
    </source>
</evidence>
<dbReference type="SUPFAM" id="SSF46785">
    <property type="entry name" value="Winged helix' DNA-binding domain"/>
    <property type="match status" value="1"/>
</dbReference>
<dbReference type="EMBL" id="JAVDRL010000003">
    <property type="protein sequence ID" value="MDR6530218.1"/>
    <property type="molecule type" value="Genomic_DNA"/>
</dbReference>
<name>A0ABU1MVV2_9CAUL</name>
<dbReference type="SMART" id="SM01134">
    <property type="entry name" value="DeoRC"/>
    <property type="match status" value="1"/>
</dbReference>
<sequence length="261" mass="26917">MHDIADCMTETPPTARRERIAQRLEAGQTVVAAALAGEFAVSEDAIRRDLRALAAEGRCRRVYGGALPLSPAVGPMAVRATQAMERKQALAVAAARLVTEGEVIFLDSGSANLALAEALPDDLGLTVVTNSVPIAAALMARPGLDLIVLGGAVNRTVGGVVDASAVLAVQQLSLDRCFLGACALSARHGACAFDAGDAAFKRALVEASEKLVLLAVTEKLGTRAPHRVAPLEAFEALVLEDDAPEALVAELGQAGARIVIA</sequence>
<evidence type="ECO:0000313" key="5">
    <source>
        <dbReference type="EMBL" id="MDR6530218.1"/>
    </source>
</evidence>
<keyword evidence="6" id="KW-1185">Reference proteome</keyword>
<dbReference type="PANTHER" id="PTHR30363:SF4">
    <property type="entry name" value="GLYCEROL-3-PHOSPHATE REGULON REPRESSOR"/>
    <property type="match status" value="1"/>
</dbReference>
<evidence type="ECO:0000259" key="4">
    <source>
        <dbReference type="PROSITE" id="PS51000"/>
    </source>
</evidence>
<dbReference type="PROSITE" id="PS51000">
    <property type="entry name" value="HTH_DEOR_2"/>
    <property type="match status" value="1"/>
</dbReference>
<gene>
    <name evidence="5" type="ORF">J2800_000954</name>
</gene>
<dbReference type="InterPro" id="IPR014036">
    <property type="entry name" value="DeoR-like_C"/>
</dbReference>
<dbReference type="SMART" id="SM00420">
    <property type="entry name" value="HTH_DEOR"/>
    <property type="match status" value="1"/>
</dbReference>
<keyword evidence="3" id="KW-0804">Transcription</keyword>
<dbReference type="Proteomes" id="UP001262754">
    <property type="component" value="Unassembled WGS sequence"/>
</dbReference>
<dbReference type="Pfam" id="PF08220">
    <property type="entry name" value="HTH_DeoR"/>
    <property type="match status" value="1"/>
</dbReference>
<dbReference type="InterPro" id="IPR036390">
    <property type="entry name" value="WH_DNA-bd_sf"/>
</dbReference>
<dbReference type="Gene3D" id="1.10.10.10">
    <property type="entry name" value="Winged helix-like DNA-binding domain superfamily/Winged helix DNA-binding domain"/>
    <property type="match status" value="1"/>
</dbReference>
<dbReference type="SUPFAM" id="SSF100950">
    <property type="entry name" value="NagB/RpiA/CoA transferase-like"/>
    <property type="match status" value="1"/>
</dbReference>
<evidence type="ECO:0000256" key="1">
    <source>
        <dbReference type="ARBA" id="ARBA00022491"/>
    </source>
</evidence>
<feature type="domain" description="HTH deoR-type" evidence="4">
    <location>
        <begin position="13"/>
        <end position="68"/>
    </location>
</feature>
<reference evidence="5 6" key="1">
    <citation type="submission" date="2023-07" db="EMBL/GenBank/DDBJ databases">
        <title>Sorghum-associated microbial communities from plants grown in Nebraska, USA.</title>
        <authorList>
            <person name="Schachtman D."/>
        </authorList>
    </citation>
    <scope>NUCLEOTIDE SEQUENCE [LARGE SCALE GENOMIC DNA]</scope>
    <source>
        <strain evidence="5 6">DS2154</strain>
    </source>
</reference>